<proteinExistence type="predicted"/>
<evidence type="ECO:0000256" key="3">
    <source>
        <dbReference type="ARBA" id="ARBA00022597"/>
    </source>
</evidence>
<keyword evidence="9" id="KW-1185">Reference proteome</keyword>
<evidence type="ECO:0000313" key="9">
    <source>
        <dbReference type="Proteomes" id="UP001497453"/>
    </source>
</evidence>
<evidence type="ECO:0000256" key="5">
    <source>
        <dbReference type="ARBA" id="ARBA00022989"/>
    </source>
</evidence>
<dbReference type="SUPFAM" id="SSF103481">
    <property type="entry name" value="Multidrug resistance efflux transporter EmrE"/>
    <property type="match status" value="1"/>
</dbReference>
<feature type="transmembrane region" description="Helical" evidence="7">
    <location>
        <begin position="152"/>
        <end position="173"/>
    </location>
</feature>
<evidence type="ECO:0000256" key="1">
    <source>
        <dbReference type="ARBA" id="ARBA00004127"/>
    </source>
</evidence>
<feature type="transmembrane region" description="Helical" evidence="7">
    <location>
        <begin position="180"/>
        <end position="199"/>
    </location>
</feature>
<dbReference type="EMBL" id="OZ037951">
    <property type="protein sequence ID" value="CAL1714902.1"/>
    <property type="molecule type" value="Genomic_DNA"/>
</dbReference>
<dbReference type="InterPro" id="IPR013657">
    <property type="entry name" value="SCL35B1-4/HUT1"/>
</dbReference>
<feature type="transmembrane region" description="Helical" evidence="7">
    <location>
        <begin position="84"/>
        <end position="105"/>
    </location>
</feature>
<evidence type="ECO:0000256" key="2">
    <source>
        <dbReference type="ARBA" id="ARBA00022448"/>
    </source>
</evidence>
<evidence type="ECO:0000256" key="6">
    <source>
        <dbReference type="ARBA" id="ARBA00023136"/>
    </source>
</evidence>
<evidence type="ECO:0000256" key="4">
    <source>
        <dbReference type="ARBA" id="ARBA00022692"/>
    </source>
</evidence>
<evidence type="ECO:0000256" key="7">
    <source>
        <dbReference type="SAM" id="Phobius"/>
    </source>
</evidence>
<protein>
    <recommendedName>
        <fullName evidence="10">UAA transporter</fullName>
    </recommendedName>
</protein>
<dbReference type="PANTHER" id="PTHR10778">
    <property type="entry name" value="SOLUTE CARRIER FAMILY 35 MEMBER B"/>
    <property type="match status" value="1"/>
</dbReference>
<evidence type="ECO:0008006" key="10">
    <source>
        <dbReference type="Google" id="ProtNLM"/>
    </source>
</evidence>
<feature type="transmembrane region" description="Helical" evidence="7">
    <location>
        <begin position="125"/>
        <end position="146"/>
    </location>
</feature>
<keyword evidence="2" id="KW-0813">Transport</keyword>
<comment type="subcellular location">
    <subcellularLocation>
        <location evidence="1">Endomembrane system</location>
        <topology evidence="1">Multi-pass membrane protein</topology>
    </subcellularLocation>
</comment>
<sequence length="403" mass="45070">MRKDPLRAMAKRRDAANAALASLALNGTDHSVKKKREGKEQSVVGPTVLSAIDLTFILGLVFGGCCSTVWAFEYLLKIDPRMGTTLTFSQMLFVTLTTLPSFLTWTRPFRFLPPIPQLKARQVPLIQWVLQVVVLITGSLLNNWAFAFHVPLTLQIVFRSAGLAVSMLFGYLFMSKRYSGIQVAAVLLVTAGVVLATLSRPEASKEENLEYDPDEYAQGISMLVLSLFLTGTLGILQEKTFKKHGPCWRESVFYTHFLSLPFFLMLIPQVKLGYSSLAAAAYRRTPTFNQSGSASWSLEDFISQHTPYFALAANLVAQLICVSGVNQLTSVRLLQLLLISVYAKYTEIVALPVCFFSVNEPGTHHPQGPKPLFQCMVVRQRMERRARSWRGNGVPWLDALYHR</sequence>
<feature type="transmembrane region" description="Helical" evidence="7">
    <location>
        <begin position="219"/>
        <end position="236"/>
    </location>
</feature>
<organism evidence="8 9">
    <name type="scientific">Somion occarium</name>
    <dbReference type="NCBI Taxonomy" id="3059160"/>
    <lineage>
        <taxon>Eukaryota</taxon>
        <taxon>Fungi</taxon>
        <taxon>Dikarya</taxon>
        <taxon>Basidiomycota</taxon>
        <taxon>Agaricomycotina</taxon>
        <taxon>Agaricomycetes</taxon>
        <taxon>Polyporales</taxon>
        <taxon>Cerrenaceae</taxon>
        <taxon>Somion</taxon>
    </lineage>
</organism>
<keyword evidence="3" id="KW-0762">Sugar transport</keyword>
<keyword evidence="5 7" id="KW-1133">Transmembrane helix</keyword>
<keyword evidence="4 7" id="KW-0812">Transmembrane</keyword>
<evidence type="ECO:0000313" key="8">
    <source>
        <dbReference type="EMBL" id="CAL1714902.1"/>
    </source>
</evidence>
<dbReference type="PANTHER" id="PTHR10778:SF4">
    <property type="entry name" value="NUCLEOTIDE SUGAR TRANSPORTER SLC35B4"/>
    <property type="match status" value="1"/>
</dbReference>
<dbReference type="Proteomes" id="UP001497453">
    <property type="component" value="Chromosome 8"/>
</dbReference>
<reference evidence="9" key="1">
    <citation type="submission" date="2024-04" db="EMBL/GenBank/DDBJ databases">
        <authorList>
            <person name="Shaw F."/>
            <person name="Minotto A."/>
        </authorList>
    </citation>
    <scope>NUCLEOTIDE SEQUENCE [LARGE SCALE GENOMIC DNA]</scope>
</reference>
<dbReference type="Pfam" id="PF08449">
    <property type="entry name" value="UAA"/>
    <property type="match status" value="1"/>
</dbReference>
<name>A0ABP1E4J3_9APHY</name>
<feature type="transmembrane region" description="Helical" evidence="7">
    <location>
        <begin position="43"/>
        <end position="72"/>
    </location>
</feature>
<dbReference type="InterPro" id="IPR037185">
    <property type="entry name" value="EmrE-like"/>
</dbReference>
<gene>
    <name evidence="8" type="ORF">GFSPODELE1_LOCUS9975</name>
</gene>
<keyword evidence="6 7" id="KW-0472">Membrane</keyword>
<accession>A0ABP1E4J3</accession>